<proteinExistence type="predicted"/>
<evidence type="ECO:0000313" key="2">
    <source>
        <dbReference type="EMBL" id="CAB4172503.1"/>
    </source>
</evidence>
<evidence type="ECO:0000313" key="3">
    <source>
        <dbReference type="EMBL" id="CAB4178564.1"/>
    </source>
</evidence>
<feature type="region of interest" description="Disordered" evidence="1">
    <location>
        <begin position="1"/>
        <end position="35"/>
    </location>
</feature>
<dbReference type="EMBL" id="LR797419">
    <property type="protein sequence ID" value="CAB4215007.1"/>
    <property type="molecule type" value="Genomic_DNA"/>
</dbReference>
<organism evidence="7">
    <name type="scientific">uncultured Caudovirales phage</name>
    <dbReference type="NCBI Taxonomy" id="2100421"/>
    <lineage>
        <taxon>Viruses</taxon>
        <taxon>Duplodnaviria</taxon>
        <taxon>Heunggongvirae</taxon>
        <taxon>Uroviricota</taxon>
        <taxon>Caudoviricetes</taxon>
        <taxon>Peduoviridae</taxon>
        <taxon>Maltschvirus</taxon>
        <taxon>Maltschvirus maltsch</taxon>
    </lineage>
</organism>
<accession>A0A6J7XFE4</accession>
<protein>
    <submittedName>
        <fullName evidence="7">Uncharacterized protein</fullName>
    </submittedName>
</protein>
<evidence type="ECO:0000313" key="5">
    <source>
        <dbReference type="EMBL" id="CAB4202401.1"/>
    </source>
</evidence>
<dbReference type="EMBL" id="LR796966">
    <property type="protein sequence ID" value="CAB4178564.1"/>
    <property type="molecule type" value="Genomic_DNA"/>
</dbReference>
<dbReference type="EMBL" id="LR796887">
    <property type="protein sequence ID" value="CAB4172503.1"/>
    <property type="molecule type" value="Genomic_DNA"/>
</dbReference>
<dbReference type="EMBL" id="LR797054">
    <property type="protein sequence ID" value="CAB4183976.1"/>
    <property type="molecule type" value="Genomic_DNA"/>
</dbReference>
<gene>
    <name evidence="3" type="ORF">UFOVP1018_20</name>
    <name evidence="4" type="ORF">UFOVP1105_21</name>
    <name evidence="5" type="ORF">UFOVP1372_11</name>
    <name evidence="6" type="ORF">UFOVP1470_22</name>
    <name evidence="7" type="ORF">UFOVP1557_11</name>
    <name evidence="2" type="ORF">UFOVP939_4</name>
</gene>
<dbReference type="EMBL" id="LR797319">
    <property type="protein sequence ID" value="CAB4202401.1"/>
    <property type="molecule type" value="Genomic_DNA"/>
</dbReference>
<reference evidence="7" key="1">
    <citation type="submission" date="2020-05" db="EMBL/GenBank/DDBJ databases">
        <authorList>
            <person name="Chiriac C."/>
            <person name="Salcher M."/>
            <person name="Ghai R."/>
            <person name="Kavagutti S V."/>
        </authorList>
    </citation>
    <scope>NUCLEOTIDE SEQUENCE</scope>
</reference>
<evidence type="ECO:0000313" key="6">
    <source>
        <dbReference type="EMBL" id="CAB4215007.1"/>
    </source>
</evidence>
<evidence type="ECO:0000313" key="7">
    <source>
        <dbReference type="EMBL" id="CAB5229791.1"/>
    </source>
</evidence>
<name>A0A6J7XFE4_9CAUD</name>
<dbReference type="EMBL" id="LR798407">
    <property type="protein sequence ID" value="CAB5229791.1"/>
    <property type="molecule type" value="Genomic_DNA"/>
</dbReference>
<evidence type="ECO:0000256" key="1">
    <source>
        <dbReference type="SAM" id="MobiDB-lite"/>
    </source>
</evidence>
<evidence type="ECO:0000313" key="4">
    <source>
        <dbReference type="EMBL" id="CAB4183976.1"/>
    </source>
</evidence>
<sequence>MSGSGGTFSPAPTPAPVVQPPSSGKGEQMRGFLEAPQMGLADQLRMFQQYKGAQNALEQKPQSDNPYQQMQDQRYQQMLRLPLARPPTGLIQNYMTSAFNKTPSPTASTAGTGTAYASPKLAYVSPLHAFNVAHPYSGGLQPRQIDQVLKTGDYQ</sequence>